<dbReference type="RefSeq" id="WP_311076094.1">
    <property type="nucleotide sequence ID" value="NZ_CP134494.1"/>
</dbReference>
<keyword evidence="1" id="KW-1133">Transmembrane helix</keyword>
<gene>
    <name evidence="2" type="ORF">RH061_11125</name>
</gene>
<protein>
    <submittedName>
        <fullName evidence="2">Uncharacterized protein</fullName>
    </submittedName>
</protein>
<reference evidence="2 3" key="1">
    <citation type="submission" date="2023-09" db="EMBL/GenBank/DDBJ databases">
        <title>Microbial mechanism of fulvic acid promoting antimony reduction mineralization in rice fields.</title>
        <authorList>
            <person name="Chen G."/>
            <person name="Lan J."/>
        </authorList>
    </citation>
    <scope>NUCLEOTIDE SEQUENCE [LARGE SCALE GENOMIC DNA]</scope>
    <source>
        <strain evidence="2 3">PS1</strain>
    </source>
</reference>
<feature type="transmembrane region" description="Helical" evidence="1">
    <location>
        <begin position="43"/>
        <end position="64"/>
    </location>
</feature>
<keyword evidence="3" id="KW-1185">Reference proteome</keyword>
<keyword evidence="1" id="KW-0472">Membrane</keyword>
<organism evidence="2 3">
    <name type="scientific">Mesobacillus jeotgali</name>
    <dbReference type="NCBI Taxonomy" id="129985"/>
    <lineage>
        <taxon>Bacteria</taxon>
        <taxon>Bacillati</taxon>
        <taxon>Bacillota</taxon>
        <taxon>Bacilli</taxon>
        <taxon>Bacillales</taxon>
        <taxon>Bacillaceae</taxon>
        <taxon>Mesobacillus</taxon>
    </lineage>
</organism>
<evidence type="ECO:0000256" key="1">
    <source>
        <dbReference type="SAM" id="Phobius"/>
    </source>
</evidence>
<feature type="transmembrane region" description="Helical" evidence="1">
    <location>
        <begin position="12"/>
        <end position="31"/>
    </location>
</feature>
<accession>A0ABY9VM55</accession>
<name>A0ABY9VM55_9BACI</name>
<evidence type="ECO:0000313" key="3">
    <source>
        <dbReference type="Proteomes" id="UP001303324"/>
    </source>
</evidence>
<dbReference type="EMBL" id="CP134494">
    <property type="protein sequence ID" value="WNF24995.1"/>
    <property type="molecule type" value="Genomic_DNA"/>
</dbReference>
<keyword evidence="1" id="KW-0812">Transmembrane</keyword>
<evidence type="ECO:0000313" key="2">
    <source>
        <dbReference type="EMBL" id="WNF24995.1"/>
    </source>
</evidence>
<sequence length="70" mass="7638">MNVLKPALSISVLIHFLYIIGVLAIASLNNIILTKFLQSEIHLLLLFSTVLFAAIISLILRAIGSAHLNN</sequence>
<proteinExistence type="predicted"/>
<dbReference type="Proteomes" id="UP001303324">
    <property type="component" value="Chromosome"/>
</dbReference>